<dbReference type="EMBL" id="WHJC01000257">
    <property type="protein sequence ID" value="MPQ44608.1"/>
    <property type="molecule type" value="Genomic_DNA"/>
</dbReference>
<gene>
    <name evidence="1" type="ORF">GBZ86_12725</name>
</gene>
<reference evidence="1 2" key="1">
    <citation type="submission" date="2019-10" db="EMBL/GenBank/DDBJ databases">
        <title>The Genome Sequence of Clostridium tarantellae Isolated from Fish Brain.</title>
        <authorList>
            <person name="Bano L."/>
            <person name="Kiel M."/>
            <person name="Sales G."/>
            <person name="Doxey A.C."/>
            <person name="Mansfield M.J."/>
            <person name="Schiavone M."/>
            <person name="Rossetto O."/>
            <person name="Pirazzini M."/>
            <person name="Dobrindt U."/>
            <person name="Montecucco C."/>
        </authorList>
    </citation>
    <scope>NUCLEOTIDE SEQUENCE [LARGE SCALE GENOMIC DNA]</scope>
    <source>
        <strain evidence="1 2">DSM 3997</strain>
    </source>
</reference>
<comment type="caution">
    <text evidence="1">The sequence shown here is derived from an EMBL/GenBank/DDBJ whole genome shotgun (WGS) entry which is preliminary data.</text>
</comment>
<evidence type="ECO:0000313" key="1">
    <source>
        <dbReference type="EMBL" id="MPQ44608.1"/>
    </source>
</evidence>
<name>A0A6I1MQ47_9CLOT</name>
<dbReference type="OrthoDB" id="1938183at2"/>
<evidence type="ECO:0000313" key="2">
    <source>
        <dbReference type="Proteomes" id="UP000430345"/>
    </source>
</evidence>
<dbReference type="Proteomes" id="UP000430345">
    <property type="component" value="Unassembled WGS sequence"/>
</dbReference>
<proteinExistence type="predicted"/>
<dbReference type="RefSeq" id="WP_152891218.1">
    <property type="nucleotide sequence ID" value="NZ_WHJC01000257.1"/>
</dbReference>
<dbReference type="AlphaFoldDB" id="A0A6I1MQ47"/>
<protein>
    <submittedName>
        <fullName evidence="1">Uncharacterized protein</fullName>
    </submittedName>
</protein>
<accession>A0A6I1MQ47</accession>
<keyword evidence="2" id="KW-1185">Reference proteome</keyword>
<organism evidence="1 2">
    <name type="scientific">Clostridium tarantellae</name>
    <dbReference type="NCBI Taxonomy" id="39493"/>
    <lineage>
        <taxon>Bacteria</taxon>
        <taxon>Bacillati</taxon>
        <taxon>Bacillota</taxon>
        <taxon>Clostridia</taxon>
        <taxon>Eubacteriales</taxon>
        <taxon>Clostridiaceae</taxon>
        <taxon>Clostridium</taxon>
    </lineage>
</organism>
<sequence>MGNCPFWSSKIKRVSCYKECPMNRENTNEECVFSLYLTSFIVEKDIVINDKYSSGHEEAQQEERLIGRYKYLSNY</sequence>